<feature type="transmembrane region" description="Helical" evidence="1">
    <location>
        <begin position="6"/>
        <end position="27"/>
    </location>
</feature>
<dbReference type="EMBL" id="KV722393">
    <property type="protein sequence ID" value="OCH90985.1"/>
    <property type="molecule type" value="Genomic_DNA"/>
</dbReference>
<proteinExistence type="predicted"/>
<evidence type="ECO:0000256" key="1">
    <source>
        <dbReference type="SAM" id="Phobius"/>
    </source>
</evidence>
<keyword evidence="1" id="KW-1133">Transmembrane helix</keyword>
<reference evidence="2 3" key="1">
    <citation type="submission" date="2016-07" db="EMBL/GenBank/DDBJ databases">
        <title>Draft genome of the white-rot fungus Obba rivulosa 3A-2.</title>
        <authorList>
            <consortium name="DOE Joint Genome Institute"/>
            <person name="Miettinen O."/>
            <person name="Riley R."/>
            <person name="Acob R."/>
            <person name="Barry K."/>
            <person name="Cullen D."/>
            <person name="De Vries R."/>
            <person name="Hainaut M."/>
            <person name="Hatakka A."/>
            <person name="Henrissat B."/>
            <person name="Hilden K."/>
            <person name="Kuo R."/>
            <person name="Labutti K."/>
            <person name="Lipzen A."/>
            <person name="Makela M.R."/>
            <person name="Sandor L."/>
            <person name="Spatafora J.W."/>
            <person name="Grigoriev I.V."/>
            <person name="Hibbett D.S."/>
        </authorList>
    </citation>
    <scope>NUCLEOTIDE SEQUENCE [LARGE SCALE GENOMIC DNA]</scope>
    <source>
        <strain evidence="2 3">3A-2</strain>
    </source>
</reference>
<sequence length="169" mass="18034">MPSLATVVSAIVGGCVLLTLLLSYTIWLKSKDNGVHNSVQTAMLCSSLSAIRGGLSEPKPICLRTPPPLYETRPFSKEVRITFPSGLNEDTASSVSQDLTEVCISEELEIAEIAEEIAGILGARPIRKSPSPQGRVVRPNPKQYGLWGSVVFRSGVVAGHGLSFGEGRD</sequence>
<protein>
    <submittedName>
        <fullName evidence="2">Uncharacterized protein</fullName>
    </submittedName>
</protein>
<dbReference type="Proteomes" id="UP000250043">
    <property type="component" value="Unassembled WGS sequence"/>
</dbReference>
<keyword evidence="1" id="KW-0472">Membrane</keyword>
<name>A0A8E2DK13_9APHY</name>
<organism evidence="2 3">
    <name type="scientific">Obba rivulosa</name>
    <dbReference type="NCBI Taxonomy" id="1052685"/>
    <lineage>
        <taxon>Eukaryota</taxon>
        <taxon>Fungi</taxon>
        <taxon>Dikarya</taxon>
        <taxon>Basidiomycota</taxon>
        <taxon>Agaricomycotina</taxon>
        <taxon>Agaricomycetes</taxon>
        <taxon>Polyporales</taxon>
        <taxon>Gelatoporiaceae</taxon>
        <taxon>Obba</taxon>
    </lineage>
</organism>
<dbReference type="AlphaFoldDB" id="A0A8E2DK13"/>
<evidence type="ECO:0000313" key="3">
    <source>
        <dbReference type="Proteomes" id="UP000250043"/>
    </source>
</evidence>
<evidence type="ECO:0000313" key="2">
    <source>
        <dbReference type="EMBL" id="OCH90985.1"/>
    </source>
</evidence>
<keyword evidence="1" id="KW-0812">Transmembrane</keyword>
<keyword evidence="3" id="KW-1185">Reference proteome</keyword>
<gene>
    <name evidence="2" type="ORF">OBBRIDRAFT_803567</name>
</gene>
<accession>A0A8E2DK13</accession>